<organism evidence="1 2">
    <name type="scientific">Blastopirellula sediminis</name>
    <dbReference type="NCBI Taxonomy" id="2894196"/>
    <lineage>
        <taxon>Bacteria</taxon>
        <taxon>Pseudomonadati</taxon>
        <taxon>Planctomycetota</taxon>
        <taxon>Planctomycetia</taxon>
        <taxon>Pirellulales</taxon>
        <taxon>Pirellulaceae</taxon>
        <taxon>Blastopirellula</taxon>
    </lineage>
</organism>
<dbReference type="Proteomes" id="UP001139103">
    <property type="component" value="Unassembled WGS sequence"/>
</dbReference>
<evidence type="ECO:0000313" key="1">
    <source>
        <dbReference type="EMBL" id="MCC9631830.1"/>
    </source>
</evidence>
<evidence type="ECO:0000313" key="2">
    <source>
        <dbReference type="Proteomes" id="UP001139103"/>
    </source>
</evidence>
<comment type="caution">
    <text evidence="1">The sequence shown here is derived from an EMBL/GenBank/DDBJ whole genome shotgun (WGS) entry which is preliminary data.</text>
</comment>
<gene>
    <name evidence="1" type="ORF">LOC68_25830</name>
</gene>
<keyword evidence="2" id="KW-1185">Reference proteome</keyword>
<accession>A0A9X1MSS9</accession>
<dbReference type="RefSeq" id="WP_230224489.1">
    <property type="nucleotide sequence ID" value="NZ_JAJKFT010000010.1"/>
</dbReference>
<dbReference type="EMBL" id="JAJKFT010000010">
    <property type="protein sequence ID" value="MCC9631830.1"/>
    <property type="molecule type" value="Genomic_DNA"/>
</dbReference>
<sequence length="51" mass="5616">MTTIDLAELAAELADEYEMTELEAWGLVYEYAMEQEEGVAGAEAGIENTDE</sequence>
<proteinExistence type="predicted"/>
<name>A0A9X1MSS9_9BACT</name>
<dbReference type="AlphaFoldDB" id="A0A9X1MSS9"/>
<protein>
    <submittedName>
        <fullName evidence="1">Uncharacterized protein</fullName>
    </submittedName>
</protein>
<reference evidence="1" key="1">
    <citation type="submission" date="2021-11" db="EMBL/GenBank/DDBJ databases">
        <title>Genome sequence.</title>
        <authorList>
            <person name="Sun Q."/>
        </authorList>
    </citation>
    <scope>NUCLEOTIDE SEQUENCE</scope>
    <source>
        <strain evidence="1">JC732</strain>
    </source>
</reference>